<dbReference type="AlphaFoldDB" id="A0A6A5W3Y9"/>
<accession>A0A6A5W3Y9</accession>
<proteinExistence type="predicted"/>
<keyword evidence="2" id="KW-1185">Reference proteome</keyword>
<name>A0A6A5W3Y9_9PLEO</name>
<protein>
    <submittedName>
        <fullName evidence="1">Uncharacterized protein</fullName>
    </submittedName>
</protein>
<organism evidence="1 2">
    <name type="scientific">Amniculicola lignicola CBS 123094</name>
    <dbReference type="NCBI Taxonomy" id="1392246"/>
    <lineage>
        <taxon>Eukaryota</taxon>
        <taxon>Fungi</taxon>
        <taxon>Dikarya</taxon>
        <taxon>Ascomycota</taxon>
        <taxon>Pezizomycotina</taxon>
        <taxon>Dothideomycetes</taxon>
        <taxon>Pleosporomycetidae</taxon>
        <taxon>Pleosporales</taxon>
        <taxon>Amniculicolaceae</taxon>
        <taxon>Amniculicola</taxon>
    </lineage>
</organism>
<evidence type="ECO:0000313" key="1">
    <source>
        <dbReference type="EMBL" id="KAF1994821.1"/>
    </source>
</evidence>
<reference evidence="1" key="1">
    <citation type="journal article" date="2020" name="Stud. Mycol.">
        <title>101 Dothideomycetes genomes: a test case for predicting lifestyles and emergence of pathogens.</title>
        <authorList>
            <person name="Haridas S."/>
            <person name="Albert R."/>
            <person name="Binder M."/>
            <person name="Bloem J."/>
            <person name="Labutti K."/>
            <person name="Salamov A."/>
            <person name="Andreopoulos B."/>
            <person name="Baker S."/>
            <person name="Barry K."/>
            <person name="Bills G."/>
            <person name="Bluhm B."/>
            <person name="Cannon C."/>
            <person name="Castanera R."/>
            <person name="Culley D."/>
            <person name="Daum C."/>
            <person name="Ezra D."/>
            <person name="Gonzalez J."/>
            <person name="Henrissat B."/>
            <person name="Kuo A."/>
            <person name="Liang C."/>
            <person name="Lipzen A."/>
            <person name="Lutzoni F."/>
            <person name="Magnuson J."/>
            <person name="Mondo S."/>
            <person name="Nolan M."/>
            <person name="Ohm R."/>
            <person name="Pangilinan J."/>
            <person name="Park H.-J."/>
            <person name="Ramirez L."/>
            <person name="Alfaro M."/>
            <person name="Sun H."/>
            <person name="Tritt A."/>
            <person name="Yoshinaga Y."/>
            <person name="Zwiers L.-H."/>
            <person name="Turgeon B."/>
            <person name="Goodwin S."/>
            <person name="Spatafora J."/>
            <person name="Crous P."/>
            <person name="Grigoriev I."/>
        </authorList>
    </citation>
    <scope>NUCLEOTIDE SEQUENCE</scope>
    <source>
        <strain evidence="1">CBS 123094</strain>
    </source>
</reference>
<dbReference type="Proteomes" id="UP000799779">
    <property type="component" value="Unassembled WGS sequence"/>
</dbReference>
<evidence type="ECO:0000313" key="2">
    <source>
        <dbReference type="Proteomes" id="UP000799779"/>
    </source>
</evidence>
<dbReference type="EMBL" id="ML977650">
    <property type="protein sequence ID" value="KAF1994821.1"/>
    <property type="molecule type" value="Genomic_DNA"/>
</dbReference>
<sequence>MTTAETKFSLLDLPPELRLKVYSHISPSLDCHPWHYQGLLLSCRQIQLEVEDEAVKSMVRYLKGVADAWDTIFTLPLGIKMPTSFANAKHVTASISMSILKSGVGAKFMEPLSPLARLHLSSLTLDFHSRDSEGDDFANLQPEDNMFAENLLAFLVDQTPLLEDNKQDWKYDTNVDQPYAAADCVQILYHNCNFFSRQALMFEMRGYISSCQHKTLSHWNTKTIVDARGESIGWKWTTLSGRIHDVRGRIKLP</sequence>
<dbReference type="OrthoDB" id="3685682at2759"/>
<gene>
    <name evidence="1" type="ORF">P154DRAFT_612596</name>
</gene>